<reference evidence="1 2" key="1">
    <citation type="journal article" date="2024" name="Nat. Commun.">
        <title>Phylogenomics reveals the evolutionary origins of lichenization in chlorophyte algae.</title>
        <authorList>
            <person name="Puginier C."/>
            <person name="Libourel C."/>
            <person name="Otte J."/>
            <person name="Skaloud P."/>
            <person name="Haon M."/>
            <person name="Grisel S."/>
            <person name="Petersen M."/>
            <person name="Berrin J.G."/>
            <person name="Delaux P.M."/>
            <person name="Dal Grande F."/>
            <person name="Keller J."/>
        </authorList>
    </citation>
    <scope>NUCLEOTIDE SEQUENCE [LARGE SCALE GENOMIC DNA]</scope>
    <source>
        <strain evidence="1 2">SAG 2036</strain>
    </source>
</reference>
<gene>
    <name evidence="1" type="ORF">WJX73_008393</name>
</gene>
<name>A0AAW1NXU8_9CHLO</name>
<dbReference type="Proteomes" id="UP001465755">
    <property type="component" value="Unassembled WGS sequence"/>
</dbReference>
<evidence type="ECO:0000313" key="1">
    <source>
        <dbReference type="EMBL" id="KAK9801349.1"/>
    </source>
</evidence>
<keyword evidence="2" id="KW-1185">Reference proteome</keyword>
<accession>A0AAW1NXU8</accession>
<proteinExistence type="predicted"/>
<protein>
    <submittedName>
        <fullName evidence="1">Uncharacterized protein</fullName>
    </submittedName>
</protein>
<comment type="caution">
    <text evidence="1">The sequence shown here is derived from an EMBL/GenBank/DDBJ whole genome shotgun (WGS) entry which is preliminary data.</text>
</comment>
<dbReference type="EMBL" id="JALJOQ010000077">
    <property type="protein sequence ID" value="KAK9801349.1"/>
    <property type="molecule type" value="Genomic_DNA"/>
</dbReference>
<evidence type="ECO:0000313" key="2">
    <source>
        <dbReference type="Proteomes" id="UP001465755"/>
    </source>
</evidence>
<dbReference type="AlphaFoldDB" id="A0AAW1NXU8"/>
<sequence length="143" mass="16079">MKLLRQVHPDGQKAEANDHFLGSISFDRGQAPFSLPLRDTLYLHIETHPQGALAGVSFQRHLPGATPEPIDLQTDYHLQDAKTLRPATRVDNRAWITGRFKTYELLRDGDGVIYKIDAQAPSDAVRQLMRKRLTSKALPVAKL</sequence>
<organism evidence="1 2">
    <name type="scientific">Symbiochloris irregularis</name>
    <dbReference type="NCBI Taxonomy" id="706552"/>
    <lineage>
        <taxon>Eukaryota</taxon>
        <taxon>Viridiplantae</taxon>
        <taxon>Chlorophyta</taxon>
        <taxon>core chlorophytes</taxon>
        <taxon>Trebouxiophyceae</taxon>
        <taxon>Trebouxiales</taxon>
        <taxon>Trebouxiaceae</taxon>
        <taxon>Symbiochloris</taxon>
    </lineage>
</organism>